<dbReference type="NCBIfam" id="TIGR02469">
    <property type="entry name" value="CbiT"/>
    <property type="match status" value="1"/>
</dbReference>
<dbReference type="SUPFAM" id="SSF53335">
    <property type="entry name" value="S-adenosyl-L-methionine-dependent methyltransferases"/>
    <property type="match status" value="1"/>
</dbReference>
<keyword evidence="4 8" id="KW-0808">Transferase</keyword>
<evidence type="ECO:0000256" key="2">
    <source>
        <dbReference type="ARBA" id="ARBA00022573"/>
    </source>
</evidence>
<evidence type="ECO:0000256" key="4">
    <source>
        <dbReference type="ARBA" id="ARBA00022679"/>
    </source>
</evidence>
<dbReference type="InterPro" id="IPR050714">
    <property type="entry name" value="Cobalamin_biosynth_MTase"/>
</dbReference>
<gene>
    <name evidence="8" type="ORF">acsn021_39650</name>
</gene>
<dbReference type="CDD" id="cd11644">
    <property type="entry name" value="Precorrin-6Y-MT"/>
    <property type="match status" value="1"/>
</dbReference>
<dbReference type="Gene3D" id="3.40.1010.10">
    <property type="entry name" value="Cobalt-precorrin-4 Transmethylase, Domain 1"/>
    <property type="match status" value="1"/>
</dbReference>
<dbReference type="GO" id="GO:0032259">
    <property type="term" value="P:methylation"/>
    <property type="evidence" value="ECO:0007669"/>
    <property type="project" value="UniProtKB-KW"/>
</dbReference>
<name>A0A6S6R2M8_9FIRM</name>
<dbReference type="InterPro" id="IPR014777">
    <property type="entry name" value="4pyrrole_Mease_sub1"/>
</dbReference>
<dbReference type="Gene3D" id="3.40.50.150">
    <property type="entry name" value="Vaccinia Virus protein VP39"/>
    <property type="match status" value="1"/>
</dbReference>
<dbReference type="PANTHER" id="PTHR43182:SF1">
    <property type="entry name" value="COBALT-PRECORRIN-7 C(5)-METHYLTRANSFERASE"/>
    <property type="match status" value="1"/>
</dbReference>
<dbReference type="KEGG" id="acel:acsn021_39650"/>
<proteinExistence type="predicted"/>
<dbReference type="RefSeq" id="WP_184093248.1">
    <property type="nucleotide sequence ID" value="NZ_AP023367.1"/>
</dbReference>
<dbReference type="GO" id="GO:0009236">
    <property type="term" value="P:cobalamin biosynthetic process"/>
    <property type="evidence" value="ECO:0007669"/>
    <property type="project" value="UniProtKB-UniPathway"/>
</dbReference>
<dbReference type="InterPro" id="IPR014776">
    <property type="entry name" value="4pyrrole_Mease_sub2"/>
</dbReference>
<evidence type="ECO:0000313" key="8">
    <source>
        <dbReference type="EMBL" id="BCJ96396.1"/>
    </source>
</evidence>
<dbReference type="EMBL" id="AP023367">
    <property type="protein sequence ID" value="BCJ96396.1"/>
    <property type="molecule type" value="Genomic_DNA"/>
</dbReference>
<comment type="pathway">
    <text evidence="1">Cofactor biosynthesis; adenosylcobalamin biosynthesis.</text>
</comment>
<dbReference type="InterPro" id="IPR035996">
    <property type="entry name" value="4pyrrol_Methylase_sf"/>
</dbReference>
<dbReference type="InterPro" id="IPR029063">
    <property type="entry name" value="SAM-dependent_MTases_sf"/>
</dbReference>
<dbReference type="AlphaFoldDB" id="A0A6S6R2M8"/>
<organism evidence="8 9">
    <name type="scientific">Anaerocolumna cellulosilytica</name>
    <dbReference type="NCBI Taxonomy" id="433286"/>
    <lineage>
        <taxon>Bacteria</taxon>
        <taxon>Bacillati</taxon>
        <taxon>Bacillota</taxon>
        <taxon>Clostridia</taxon>
        <taxon>Lachnospirales</taxon>
        <taxon>Lachnospiraceae</taxon>
        <taxon>Anaerocolumna</taxon>
    </lineage>
</organism>
<evidence type="ECO:0000256" key="1">
    <source>
        <dbReference type="ARBA" id="ARBA00004953"/>
    </source>
</evidence>
<dbReference type="UniPathway" id="UPA00148"/>
<feature type="domain" description="Tetrapyrrole methylase" evidence="6">
    <location>
        <begin position="4"/>
        <end position="186"/>
    </location>
</feature>
<protein>
    <submittedName>
        <fullName evidence="8">Bifunctional cobalt-precorrin-7 (C(5))-methyltransferase/cobalt-precorrin-6B (C(15))-methyltransferase</fullName>
    </submittedName>
</protein>
<accession>A0A6S6R2M8</accession>
<sequence>MKQVTLIGIGMGNTDTLTLEGKRSIEEAEVLIGAKRMVESAYSSGKACFITKNNEQTLQYIKETSYHKYAILLSGDTGFYSGTNRLLPLLLEYEVKVLPGISSVSYFAAKLGMSWENAYILSLHGRKGNVTAAVREHEKTFLLTDGNLDKICLELTQAGLGEATIYIGECLSYPEEKLTKAQVKDLTHQSFASISVAFIINFSYQKEVRIGIPEEEFIRGQVPMTKSEIRAISISKLQIAKDSVVYDIGAGTGSVSVEMALLATKGKVYAVEQKEEAVDLIHQNKEKFGLTNLTVIHGLAPEVMEELEVPDMAFIGGSSGNLREIVKCLIEKNSSIRLVINAIALETLTEAVQVCTAFKLDQVEIVQASIAKARELGSYHLLMGQNPVFIISGRGAGPCSKEK</sequence>
<dbReference type="InterPro" id="IPR014008">
    <property type="entry name" value="Cbl_synth_MTase_CbiT"/>
</dbReference>
<dbReference type="PANTHER" id="PTHR43182">
    <property type="entry name" value="COBALT-PRECORRIN-6B C(15)-METHYLTRANSFERASE (DECARBOXYLATING)"/>
    <property type="match status" value="1"/>
</dbReference>
<dbReference type="InterPro" id="IPR012818">
    <property type="entry name" value="CbiE"/>
</dbReference>
<dbReference type="InterPro" id="IPR025714">
    <property type="entry name" value="Methyltranfer_dom"/>
</dbReference>
<dbReference type="SUPFAM" id="SSF53790">
    <property type="entry name" value="Tetrapyrrole methylase"/>
    <property type="match status" value="1"/>
</dbReference>
<dbReference type="Pfam" id="PF00590">
    <property type="entry name" value="TP_methylase"/>
    <property type="match status" value="1"/>
</dbReference>
<evidence type="ECO:0000256" key="3">
    <source>
        <dbReference type="ARBA" id="ARBA00022603"/>
    </source>
</evidence>
<evidence type="ECO:0000313" key="9">
    <source>
        <dbReference type="Proteomes" id="UP000515561"/>
    </source>
</evidence>
<dbReference type="Proteomes" id="UP000515561">
    <property type="component" value="Chromosome"/>
</dbReference>
<dbReference type="Pfam" id="PF13847">
    <property type="entry name" value="Methyltransf_31"/>
    <property type="match status" value="1"/>
</dbReference>
<keyword evidence="5" id="KW-0949">S-adenosyl-L-methionine</keyword>
<dbReference type="Gene3D" id="3.30.950.10">
    <property type="entry name" value="Methyltransferase, Cobalt-precorrin-4 Transmethylase, Domain 2"/>
    <property type="match status" value="1"/>
</dbReference>
<dbReference type="PIRSF" id="PIRSF036428">
    <property type="entry name" value="CobL"/>
    <property type="match status" value="1"/>
</dbReference>
<dbReference type="GO" id="GO:0008276">
    <property type="term" value="F:protein methyltransferase activity"/>
    <property type="evidence" value="ECO:0007669"/>
    <property type="project" value="InterPro"/>
</dbReference>
<evidence type="ECO:0000259" key="6">
    <source>
        <dbReference type="Pfam" id="PF00590"/>
    </source>
</evidence>
<evidence type="ECO:0000256" key="5">
    <source>
        <dbReference type="ARBA" id="ARBA00022691"/>
    </source>
</evidence>
<keyword evidence="3 8" id="KW-0489">Methyltransferase</keyword>
<feature type="domain" description="Methyltransferase" evidence="7">
    <location>
        <begin position="241"/>
        <end position="310"/>
    </location>
</feature>
<dbReference type="NCBIfam" id="TIGR02467">
    <property type="entry name" value="CbiE"/>
    <property type="match status" value="1"/>
</dbReference>
<dbReference type="InterPro" id="IPR006365">
    <property type="entry name" value="Cbl_synth_CobL"/>
</dbReference>
<dbReference type="CDD" id="cd02440">
    <property type="entry name" value="AdoMet_MTases"/>
    <property type="match status" value="1"/>
</dbReference>
<reference evidence="8 9" key="1">
    <citation type="journal article" date="2016" name="Int. J. Syst. Evol. Microbiol.">
        <title>Descriptions of Anaerotaenia torta gen. nov., sp. nov. and Anaerocolumna cellulosilytica gen. nov., sp. nov. isolated from a methanogenic reactor of cattle waste.</title>
        <authorList>
            <person name="Uek A."/>
            <person name="Ohtaki Y."/>
            <person name="Kaku N."/>
            <person name="Ueki K."/>
        </authorList>
    </citation>
    <scope>NUCLEOTIDE SEQUENCE [LARGE SCALE GENOMIC DNA]</scope>
    <source>
        <strain evidence="8 9">SN021</strain>
    </source>
</reference>
<dbReference type="InterPro" id="IPR000878">
    <property type="entry name" value="4pyrrol_Mease"/>
</dbReference>
<keyword evidence="2" id="KW-0169">Cobalamin biosynthesis</keyword>
<evidence type="ECO:0000259" key="7">
    <source>
        <dbReference type="Pfam" id="PF13847"/>
    </source>
</evidence>
<keyword evidence="9" id="KW-1185">Reference proteome</keyword>